<organism evidence="1 2">
    <name type="scientific">Owenia fusiformis</name>
    <name type="common">Polychaete worm</name>
    <dbReference type="NCBI Taxonomy" id="6347"/>
    <lineage>
        <taxon>Eukaryota</taxon>
        <taxon>Metazoa</taxon>
        <taxon>Spiralia</taxon>
        <taxon>Lophotrochozoa</taxon>
        <taxon>Annelida</taxon>
        <taxon>Polychaeta</taxon>
        <taxon>Sedentaria</taxon>
        <taxon>Canalipalpata</taxon>
        <taxon>Sabellida</taxon>
        <taxon>Oweniida</taxon>
        <taxon>Oweniidae</taxon>
        <taxon>Owenia</taxon>
    </lineage>
</organism>
<reference evidence="1" key="1">
    <citation type="submission" date="2022-03" db="EMBL/GenBank/DDBJ databases">
        <authorList>
            <person name="Martin C."/>
        </authorList>
    </citation>
    <scope>NUCLEOTIDE SEQUENCE</scope>
</reference>
<evidence type="ECO:0000313" key="2">
    <source>
        <dbReference type="Proteomes" id="UP000749559"/>
    </source>
</evidence>
<name>A0A8J1TFK3_OWEFU</name>
<dbReference type="AlphaFoldDB" id="A0A8J1TFK3"/>
<gene>
    <name evidence="1" type="ORF">OFUS_LOCUS22425</name>
</gene>
<accession>A0A8J1TFK3</accession>
<keyword evidence="2" id="KW-1185">Reference proteome</keyword>
<protein>
    <submittedName>
        <fullName evidence="1">Uncharacterized protein</fullName>
    </submittedName>
</protein>
<comment type="caution">
    <text evidence="1">The sequence shown here is derived from an EMBL/GenBank/DDBJ whole genome shotgun (WGS) entry which is preliminary data.</text>
</comment>
<sequence length="303" mass="34868">MKIIISLTIAVLAISTCQGLDELGRQRGQAYNALFGSTVCSDAREATAMYKQELRRIHDNKEEFCEHVEGRDECSVGDDIRELHNDFKELLGKIKALLELNNLGFKIMSLVALYLGKCRYTLMSWVGTNNLILPVSLEESLGQKQRHCYNQRKHTTVLKMKIIISLTIAVLLISTCQGNDEGERFRGQRLDQLGPKASQCSEAKKQAEVYHEQLQAIYRNKAGFCRDVRGRRYYGYYGAYIYRGMRPEPFEGGECSVVQKLRDLHHEYKELLYNVQKLLKKFNLKKPLPLLRRLQRKGELSAK</sequence>
<proteinExistence type="predicted"/>
<dbReference type="Proteomes" id="UP000749559">
    <property type="component" value="Unassembled WGS sequence"/>
</dbReference>
<evidence type="ECO:0000313" key="1">
    <source>
        <dbReference type="EMBL" id="CAH1798264.1"/>
    </source>
</evidence>
<dbReference type="EMBL" id="CAIIXF020000011">
    <property type="protein sequence ID" value="CAH1798264.1"/>
    <property type="molecule type" value="Genomic_DNA"/>
</dbReference>